<gene>
    <name evidence="1" type="ORF">M404DRAFT_992509</name>
</gene>
<accession>A0A0C3PYH0</accession>
<dbReference type="EMBL" id="KN831945">
    <property type="protein sequence ID" value="KIO14244.1"/>
    <property type="molecule type" value="Genomic_DNA"/>
</dbReference>
<protein>
    <submittedName>
        <fullName evidence="1">Uncharacterized protein</fullName>
    </submittedName>
</protein>
<keyword evidence="2" id="KW-1185">Reference proteome</keyword>
<name>A0A0C3PYH0_PISTI</name>
<dbReference type="HOGENOM" id="CLU_3088209_0_0_1"/>
<dbReference type="AlphaFoldDB" id="A0A0C3PYH0"/>
<evidence type="ECO:0000313" key="2">
    <source>
        <dbReference type="Proteomes" id="UP000054217"/>
    </source>
</evidence>
<sequence length="52" mass="5770">MAQRNGNKVGCPSGAHGVRCKVRASEQCLELGSDIQSYEPADDYYSRHWLEG</sequence>
<dbReference type="InParanoid" id="A0A0C3PYH0"/>
<evidence type="ECO:0000313" key="1">
    <source>
        <dbReference type="EMBL" id="KIO14244.1"/>
    </source>
</evidence>
<proteinExistence type="predicted"/>
<organism evidence="1 2">
    <name type="scientific">Pisolithus tinctorius Marx 270</name>
    <dbReference type="NCBI Taxonomy" id="870435"/>
    <lineage>
        <taxon>Eukaryota</taxon>
        <taxon>Fungi</taxon>
        <taxon>Dikarya</taxon>
        <taxon>Basidiomycota</taxon>
        <taxon>Agaricomycotina</taxon>
        <taxon>Agaricomycetes</taxon>
        <taxon>Agaricomycetidae</taxon>
        <taxon>Boletales</taxon>
        <taxon>Sclerodermatineae</taxon>
        <taxon>Pisolithaceae</taxon>
        <taxon>Pisolithus</taxon>
    </lineage>
</organism>
<reference evidence="2" key="2">
    <citation type="submission" date="2015-01" db="EMBL/GenBank/DDBJ databases">
        <title>Evolutionary Origins and Diversification of the Mycorrhizal Mutualists.</title>
        <authorList>
            <consortium name="DOE Joint Genome Institute"/>
            <consortium name="Mycorrhizal Genomics Consortium"/>
            <person name="Kohler A."/>
            <person name="Kuo A."/>
            <person name="Nagy L.G."/>
            <person name="Floudas D."/>
            <person name="Copeland A."/>
            <person name="Barry K.W."/>
            <person name="Cichocki N."/>
            <person name="Veneault-Fourrey C."/>
            <person name="LaButti K."/>
            <person name="Lindquist E.A."/>
            <person name="Lipzen A."/>
            <person name="Lundell T."/>
            <person name="Morin E."/>
            <person name="Murat C."/>
            <person name="Riley R."/>
            <person name="Ohm R."/>
            <person name="Sun H."/>
            <person name="Tunlid A."/>
            <person name="Henrissat B."/>
            <person name="Grigoriev I.V."/>
            <person name="Hibbett D.S."/>
            <person name="Martin F."/>
        </authorList>
    </citation>
    <scope>NUCLEOTIDE SEQUENCE [LARGE SCALE GENOMIC DNA]</scope>
    <source>
        <strain evidence="2">Marx 270</strain>
    </source>
</reference>
<reference evidence="1 2" key="1">
    <citation type="submission" date="2014-04" db="EMBL/GenBank/DDBJ databases">
        <authorList>
            <consortium name="DOE Joint Genome Institute"/>
            <person name="Kuo A."/>
            <person name="Kohler A."/>
            <person name="Costa M.D."/>
            <person name="Nagy L.G."/>
            <person name="Floudas D."/>
            <person name="Copeland A."/>
            <person name="Barry K.W."/>
            <person name="Cichocki N."/>
            <person name="Veneault-Fourrey C."/>
            <person name="LaButti K."/>
            <person name="Lindquist E.A."/>
            <person name="Lipzen A."/>
            <person name="Lundell T."/>
            <person name="Morin E."/>
            <person name="Murat C."/>
            <person name="Sun H."/>
            <person name="Tunlid A."/>
            <person name="Henrissat B."/>
            <person name="Grigoriev I.V."/>
            <person name="Hibbett D.S."/>
            <person name="Martin F."/>
            <person name="Nordberg H.P."/>
            <person name="Cantor M.N."/>
            <person name="Hua S.X."/>
        </authorList>
    </citation>
    <scope>NUCLEOTIDE SEQUENCE [LARGE SCALE GENOMIC DNA]</scope>
    <source>
        <strain evidence="1 2">Marx 270</strain>
    </source>
</reference>
<dbReference type="Proteomes" id="UP000054217">
    <property type="component" value="Unassembled WGS sequence"/>
</dbReference>